<protein>
    <submittedName>
        <fullName evidence="4">Lysozyme</fullName>
    </submittedName>
</protein>
<feature type="domain" description="Mannosyl-glycoprotein endo-beta-N-acetylglucosamidase-like" evidence="3">
    <location>
        <begin position="38"/>
        <end position="196"/>
    </location>
</feature>
<dbReference type="PANTHER" id="PTHR33308">
    <property type="entry name" value="PEPTIDOGLYCAN HYDROLASE FLGJ"/>
    <property type="match status" value="1"/>
</dbReference>
<dbReference type="InterPro" id="IPR024968">
    <property type="entry name" value="SlpA_C_lactobacillus"/>
</dbReference>
<dbReference type="InterPro" id="IPR051056">
    <property type="entry name" value="Glycosyl_Hydrolase_73"/>
</dbReference>
<organism evidence="4 5">
    <name type="scientific">Lactobacillus hominis DSM 23910 = CRBIP 24.179</name>
    <dbReference type="NCBI Taxonomy" id="1423758"/>
    <lineage>
        <taxon>Bacteria</taxon>
        <taxon>Bacillati</taxon>
        <taxon>Bacillota</taxon>
        <taxon>Bacilli</taxon>
        <taxon>Lactobacillales</taxon>
        <taxon>Lactobacillaceae</taxon>
        <taxon>Lactobacillus</taxon>
    </lineage>
</organism>
<accession>I7L9H0</accession>
<dbReference type="RefSeq" id="WP_008470087.1">
    <property type="nucleotide sequence ID" value="NZ_CAKE01000002.1"/>
</dbReference>
<dbReference type="Pfam" id="PF03217">
    <property type="entry name" value="SlpA"/>
    <property type="match status" value="2"/>
</dbReference>
<proteinExistence type="inferred from homology"/>
<dbReference type="Gene3D" id="1.10.530.10">
    <property type="match status" value="1"/>
</dbReference>
<dbReference type="Proteomes" id="UP000009320">
    <property type="component" value="Unassembled WGS sequence"/>
</dbReference>
<dbReference type="GO" id="GO:0004040">
    <property type="term" value="F:amidase activity"/>
    <property type="evidence" value="ECO:0007669"/>
    <property type="project" value="InterPro"/>
</dbReference>
<evidence type="ECO:0000313" key="4">
    <source>
        <dbReference type="EMBL" id="CCI81364.1"/>
    </source>
</evidence>
<gene>
    <name evidence="4" type="ORF">BN55_07335</name>
</gene>
<dbReference type="Gene3D" id="4.10.80.30">
    <property type="entry name" value="DNA polymerase, domain 6"/>
    <property type="match status" value="1"/>
</dbReference>
<evidence type="ECO:0000256" key="1">
    <source>
        <dbReference type="ARBA" id="ARBA00010266"/>
    </source>
</evidence>
<dbReference type="AlphaFoldDB" id="I7L9H0"/>
<dbReference type="GeneID" id="82846640"/>
<comment type="similarity">
    <text evidence="1">Belongs to the glycosyl hydrolase 73 family.</text>
</comment>
<dbReference type="eggNOG" id="COG1705">
    <property type="taxonomic scope" value="Bacteria"/>
</dbReference>
<sequence>MNKRTITGIATAAALTATGISVTNNLKKVNNPSEGVVQAATVQSNQQFLNKAIPAATAASSKYGTYTSVMIAQAAVESGWGNSGLAQAPNNNLFGIKGSYNGQSANMSTGEYTKGGQYYTTNANFRRYPSYEQSFEDNGSLLRNQMGSYYSGTWVENSSNYAQATQNGLQNKYATAPNYAATLNSVIRANHLDRYDPVTKVVNENRKVTQTTTITSAPVDASVGNSVGTAQAGQSFNVGKYITYNNGVKYAYLTNANGWVNAIAFGNGVQQPAKPVTNTQVAKPATTNTLVLKPAAKPATTNKKAPVTNTAALLASSKVVKPVAKISATEAHQKLVVKPQVNRVEAQTAVSQAPAVKTSETVKPAATQAVQTPAKQVTAAVVQTKENKVPSTKAIQNNTQVTKTASKVVNNISAQNNVVEPAYQSVQKVVRINYAPSYAVAVWSNPGQNITSEFLPNGSSWKVTGQAYVNGKLWYRIGINQWIDSSYVSENTGVASTVKSMPAPAAHTQNDKRQNGTLTIKWRADQGVTVWNMPNGKATGKYLQNGTSWRFFGSTTINGEVWYNLGGNQWVPAKYVYVR</sequence>
<evidence type="ECO:0000313" key="5">
    <source>
        <dbReference type="Proteomes" id="UP000009320"/>
    </source>
</evidence>
<evidence type="ECO:0000256" key="2">
    <source>
        <dbReference type="ARBA" id="ARBA00022801"/>
    </source>
</evidence>
<dbReference type="PANTHER" id="PTHR33308:SF9">
    <property type="entry name" value="PEPTIDOGLYCAN HYDROLASE FLGJ"/>
    <property type="match status" value="1"/>
</dbReference>
<keyword evidence="5" id="KW-1185">Reference proteome</keyword>
<reference evidence="4 5" key="1">
    <citation type="submission" date="2012-06" db="EMBL/GenBank/DDBJ databases">
        <title>Draft Genome Sequence of Lactobacillus hominis Strain CRBIP 24.179T, isolated from human intestine.</title>
        <authorList>
            <person name="Cousin S."/>
            <person name="Ma L."/>
            <person name="Bizet C."/>
            <person name="Loux V."/>
            <person name="Bouchier C."/>
            <person name="Clermont D."/>
            <person name="Creno S."/>
        </authorList>
    </citation>
    <scope>NUCLEOTIDE SEQUENCE [LARGE SCALE GENOMIC DNA]</scope>
    <source>
        <strain evidence="5">CRBIP 24.179T</strain>
    </source>
</reference>
<dbReference type="eggNOG" id="COG0791">
    <property type="taxonomic scope" value="Bacteria"/>
</dbReference>
<dbReference type="InterPro" id="IPR002901">
    <property type="entry name" value="MGlyc_endo_b_GlcNAc-like_dom"/>
</dbReference>
<keyword evidence="2" id="KW-0378">Hydrolase</keyword>
<comment type="caution">
    <text evidence="4">The sequence shown here is derived from an EMBL/GenBank/DDBJ whole genome shotgun (WGS) entry which is preliminary data.</text>
</comment>
<evidence type="ECO:0000259" key="3">
    <source>
        <dbReference type="SMART" id="SM00047"/>
    </source>
</evidence>
<name>I7L9H0_9LACO</name>
<dbReference type="EMBL" id="CAKE01000002">
    <property type="protein sequence ID" value="CCI81364.1"/>
    <property type="molecule type" value="Genomic_DNA"/>
</dbReference>
<dbReference type="SMART" id="SM00047">
    <property type="entry name" value="LYZ2"/>
    <property type="match status" value="1"/>
</dbReference>
<dbReference type="Pfam" id="PF01832">
    <property type="entry name" value="Glucosaminidase"/>
    <property type="match status" value="1"/>
</dbReference>